<evidence type="ECO:0000256" key="1">
    <source>
        <dbReference type="ARBA" id="ARBA00004141"/>
    </source>
</evidence>
<reference evidence="7 8" key="1">
    <citation type="submission" date="2021-03" db="EMBL/GenBank/DDBJ databases">
        <title>Genomic Encyclopedia of Type Strains, Phase IV (KMG-IV): sequencing the most valuable type-strain genomes for metagenomic binning, comparative biology and taxonomic classification.</title>
        <authorList>
            <person name="Goeker M."/>
        </authorList>
    </citation>
    <scope>NUCLEOTIDE SEQUENCE [LARGE SCALE GENOMIC DNA]</scope>
    <source>
        <strain evidence="7 8">DSM 21292</strain>
    </source>
</reference>
<accession>A0ABS4RNS6</accession>
<dbReference type="PANTHER" id="PTHR30474">
    <property type="entry name" value="CELL CYCLE PROTEIN"/>
    <property type="match status" value="1"/>
</dbReference>
<keyword evidence="5 6" id="KW-0472">Membrane</keyword>
<sequence length="450" mass="52067">MTNRHERIQHYLDHMCVQVKAREVHNDLRDELGNHMEEMMLDKEQEGYTEEEAIAYAIEQMGDPAVVGKSMHRLHRHRMHWGIVSGIIVLATISLILMWIFTTNTTQARYQYLYSYHVKNTVVGLMMMSFFIFFDYRKWKKAAWWIYILFNALLWINPMLSSAYNGIDRYLSLPFGFVLDVTTVSMWILPLAIGAIMLDKLRTSCSIQSVLSYIAMVALPAVLLFQISDWVRMLLFGIVSVILFGWITRKWLYMIIAAITTGSLSLILLLFMDEYRRLDRFSVVFNLQDDPNGNGFVYNSIMDIVRTAGWWGNGLDTRFDLIKSNYFDFPGVMLIDVFGWSAGILLLIGIFWFVSSMVKILPRIRDDYGRMIILSVTTILSLQMIYSLVVITGKVPIISIAFPFIGYGTHLIFEYAMIGLLLGIYRRKDTISKKNEKIRQKVDADPMTSS</sequence>
<proteinExistence type="predicted"/>
<keyword evidence="2 6" id="KW-0812">Transmembrane</keyword>
<dbReference type="NCBIfam" id="NF038403">
    <property type="entry name" value="perm_prefix_1"/>
    <property type="match status" value="1"/>
</dbReference>
<dbReference type="InterPro" id="IPR001182">
    <property type="entry name" value="FtsW/RodA"/>
</dbReference>
<evidence type="ECO:0000313" key="8">
    <source>
        <dbReference type="Proteomes" id="UP000810207"/>
    </source>
</evidence>
<evidence type="ECO:0000256" key="5">
    <source>
        <dbReference type="ARBA" id="ARBA00023136"/>
    </source>
</evidence>
<evidence type="ECO:0000256" key="2">
    <source>
        <dbReference type="ARBA" id="ARBA00022692"/>
    </source>
</evidence>
<organism evidence="7 8">
    <name type="scientific">Paenibacillus xylanexedens</name>
    <dbReference type="NCBI Taxonomy" id="528191"/>
    <lineage>
        <taxon>Bacteria</taxon>
        <taxon>Bacillati</taxon>
        <taxon>Bacillota</taxon>
        <taxon>Bacilli</taxon>
        <taxon>Bacillales</taxon>
        <taxon>Paenibacillaceae</taxon>
        <taxon>Paenibacillus</taxon>
    </lineage>
</organism>
<feature type="transmembrane region" description="Helical" evidence="6">
    <location>
        <begin position="337"/>
        <end position="360"/>
    </location>
</feature>
<feature type="transmembrane region" description="Helical" evidence="6">
    <location>
        <begin position="205"/>
        <end position="224"/>
    </location>
</feature>
<evidence type="ECO:0000256" key="3">
    <source>
        <dbReference type="ARBA" id="ARBA00022960"/>
    </source>
</evidence>
<comment type="caution">
    <text evidence="7">The sequence shown here is derived from an EMBL/GenBank/DDBJ whole genome shotgun (WGS) entry which is preliminary data.</text>
</comment>
<evidence type="ECO:0000256" key="4">
    <source>
        <dbReference type="ARBA" id="ARBA00022989"/>
    </source>
</evidence>
<feature type="transmembrane region" description="Helical" evidence="6">
    <location>
        <begin position="113"/>
        <end position="134"/>
    </location>
</feature>
<dbReference type="GO" id="GO:0051301">
    <property type="term" value="P:cell division"/>
    <property type="evidence" value="ECO:0007669"/>
    <property type="project" value="UniProtKB-KW"/>
</dbReference>
<feature type="transmembrane region" description="Helical" evidence="6">
    <location>
        <begin position="173"/>
        <end position="198"/>
    </location>
</feature>
<evidence type="ECO:0000256" key="6">
    <source>
        <dbReference type="SAM" id="Phobius"/>
    </source>
</evidence>
<feature type="transmembrane region" description="Helical" evidence="6">
    <location>
        <begin position="146"/>
        <end position="167"/>
    </location>
</feature>
<feature type="transmembrane region" description="Helical" evidence="6">
    <location>
        <begin position="79"/>
        <end position="101"/>
    </location>
</feature>
<keyword evidence="7" id="KW-0132">Cell division</keyword>
<keyword evidence="3" id="KW-0133">Cell shape</keyword>
<keyword evidence="4 6" id="KW-1133">Transmembrane helix</keyword>
<keyword evidence="7" id="KW-0131">Cell cycle</keyword>
<dbReference type="Pfam" id="PF01098">
    <property type="entry name" value="FTSW_RODA_SPOVE"/>
    <property type="match status" value="1"/>
</dbReference>
<dbReference type="Proteomes" id="UP000810207">
    <property type="component" value="Unassembled WGS sequence"/>
</dbReference>
<dbReference type="InterPro" id="IPR047928">
    <property type="entry name" value="Perm_prefix_1"/>
</dbReference>
<comment type="subcellular location">
    <subcellularLocation>
        <location evidence="1">Membrane</location>
        <topology evidence="1">Multi-pass membrane protein</topology>
    </subcellularLocation>
</comment>
<keyword evidence="8" id="KW-1185">Reference proteome</keyword>
<evidence type="ECO:0000313" key="7">
    <source>
        <dbReference type="EMBL" id="MBP2244548.1"/>
    </source>
</evidence>
<feature type="transmembrane region" description="Helical" evidence="6">
    <location>
        <begin position="230"/>
        <end position="247"/>
    </location>
</feature>
<dbReference type="RefSeq" id="WP_211081521.1">
    <property type="nucleotide sequence ID" value="NZ_CBCSLC010000033.1"/>
</dbReference>
<dbReference type="PANTHER" id="PTHR30474:SF1">
    <property type="entry name" value="PEPTIDOGLYCAN GLYCOSYLTRANSFERASE MRDB"/>
    <property type="match status" value="1"/>
</dbReference>
<feature type="transmembrane region" description="Helical" evidence="6">
    <location>
        <begin position="372"/>
        <end position="391"/>
    </location>
</feature>
<dbReference type="EMBL" id="JAGIKV010000003">
    <property type="protein sequence ID" value="MBP2244548.1"/>
    <property type="molecule type" value="Genomic_DNA"/>
</dbReference>
<feature type="transmembrane region" description="Helical" evidence="6">
    <location>
        <begin position="252"/>
        <end position="272"/>
    </location>
</feature>
<gene>
    <name evidence="7" type="ORF">J2Z28_001161</name>
</gene>
<feature type="transmembrane region" description="Helical" evidence="6">
    <location>
        <begin position="397"/>
        <end position="425"/>
    </location>
</feature>
<name>A0ABS4RNS6_PAEXY</name>
<protein>
    <submittedName>
        <fullName evidence="7">Cell division protein FtsW (Lipid II flippase)</fullName>
    </submittedName>
</protein>